<evidence type="ECO:0000256" key="1">
    <source>
        <dbReference type="SAM" id="Phobius"/>
    </source>
</evidence>
<keyword evidence="1" id="KW-1133">Transmembrane helix</keyword>
<protein>
    <submittedName>
        <fullName evidence="2">Uncharacterized protein</fullName>
    </submittedName>
</protein>
<keyword evidence="1" id="KW-0472">Membrane</keyword>
<keyword evidence="1" id="KW-0812">Transmembrane</keyword>
<gene>
    <name evidence="2" type="ORF">EAUS1353_LOCUS689</name>
</gene>
<organism evidence="2">
    <name type="scientific">Erythrolobus australicus</name>
    <dbReference type="NCBI Taxonomy" id="1077150"/>
    <lineage>
        <taxon>Eukaryota</taxon>
        <taxon>Rhodophyta</taxon>
        <taxon>Bangiophyceae</taxon>
        <taxon>Porphyridiales</taxon>
        <taxon>Porphyridiaceae</taxon>
        <taxon>Erythrolobus</taxon>
    </lineage>
</organism>
<accession>A0A7S1TKB7</accession>
<evidence type="ECO:0000313" key="2">
    <source>
        <dbReference type="EMBL" id="CAD9238959.1"/>
    </source>
</evidence>
<name>A0A7S1TKB7_9RHOD</name>
<dbReference type="AlphaFoldDB" id="A0A7S1TKB7"/>
<proteinExistence type="predicted"/>
<feature type="transmembrane region" description="Helical" evidence="1">
    <location>
        <begin position="12"/>
        <end position="31"/>
    </location>
</feature>
<dbReference type="EMBL" id="HBGI01001078">
    <property type="protein sequence ID" value="CAD9238959.1"/>
    <property type="molecule type" value="Transcribed_RNA"/>
</dbReference>
<reference evidence="2" key="1">
    <citation type="submission" date="2021-01" db="EMBL/GenBank/DDBJ databases">
        <authorList>
            <person name="Corre E."/>
            <person name="Pelletier E."/>
            <person name="Niang G."/>
            <person name="Scheremetjew M."/>
            <person name="Finn R."/>
            <person name="Kale V."/>
            <person name="Holt S."/>
            <person name="Cochrane G."/>
            <person name="Meng A."/>
            <person name="Brown T."/>
            <person name="Cohen L."/>
        </authorList>
    </citation>
    <scope>NUCLEOTIDE SEQUENCE</scope>
    <source>
        <strain evidence="2">CCMP3124</strain>
    </source>
</reference>
<sequence length="376" mass="41840">MLKLNSICSHRASRLGFFLGLVFIAIAAFLINVPIVKLRSVSADAAIATEQRSILSLLSNATVELTRCAACDGLRFAKVERFVFSPALTSQFNHTRQRSPVKNDENVTVVICADRRKYFYPIQVNGLLQQGATVVLYAFSRIERTLSNGTDQVIKPHWCCALALCHEACREDGAQNRSIIFLDSDTLANVSYITSQFSGVVRDRVIEPKLEPRENTLAASEAGSEVETRLAPLLVNSVPRREWSARWRGQEERDVIKVQTNIVALRATPAALDALRWWMSLDHTQPFADQGALHRLEPVGGCGVPGKVSCLANRDEQRYHCLGFTGHRDAKSKSDCMVRFRGAQFFAEELAINLTEFDIAQMNEVLTVPKHAPIQG</sequence>